<gene>
    <name evidence="1" type="ORF">AHMF7605_25955</name>
</gene>
<sequence>MKLREKYSQLQDEEFVRSMVIKSVYGSMQLENQGVSMDRLQQIYTQVNQERKAIAEREKKNPY</sequence>
<dbReference type="RefSeq" id="WP_106932870.1">
    <property type="nucleotide sequence ID" value="NZ_PYFT01000001.1"/>
</dbReference>
<accession>A0A2T2YMF9</accession>
<dbReference type="OrthoDB" id="1366992at2"/>
<name>A0A2T2YMF9_9BACT</name>
<keyword evidence="2" id="KW-1185">Reference proteome</keyword>
<dbReference type="EMBL" id="PYFT01000001">
    <property type="protein sequence ID" value="PSR56694.1"/>
    <property type="molecule type" value="Genomic_DNA"/>
</dbReference>
<protein>
    <submittedName>
        <fullName evidence="1">Uncharacterized protein</fullName>
    </submittedName>
</protein>
<comment type="caution">
    <text evidence="1">The sequence shown here is derived from an EMBL/GenBank/DDBJ whole genome shotgun (WGS) entry which is preliminary data.</text>
</comment>
<reference evidence="1 2" key="1">
    <citation type="submission" date="2018-03" db="EMBL/GenBank/DDBJ databases">
        <title>Adhaeribacter sp. HMF7605 Genome sequencing and assembly.</title>
        <authorList>
            <person name="Kang H."/>
            <person name="Kang J."/>
            <person name="Cha I."/>
            <person name="Kim H."/>
            <person name="Joh K."/>
        </authorList>
    </citation>
    <scope>NUCLEOTIDE SEQUENCE [LARGE SCALE GENOMIC DNA]</scope>
    <source>
        <strain evidence="1 2">HMF7605</strain>
    </source>
</reference>
<organism evidence="1 2">
    <name type="scientific">Adhaeribacter arboris</name>
    <dbReference type="NCBI Taxonomy" id="2072846"/>
    <lineage>
        <taxon>Bacteria</taxon>
        <taxon>Pseudomonadati</taxon>
        <taxon>Bacteroidota</taxon>
        <taxon>Cytophagia</taxon>
        <taxon>Cytophagales</taxon>
        <taxon>Hymenobacteraceae</taxon>
        <taxon>Adhaeribacter</taxon>
    </lineage>
</organism>
<evidence type="ECO:0000313" key="1">
    <source>
        <dbReference type="EMBL" id="PSR56694.1"/>
    </source>
</evidence>
<dbReference type="AlphaFoldDB" id="A0A2T2YMF9"/>
<evidence type="ECO:0000313" key="2">
    <source>
        <dbReference type="Proteomes" id="UP000240357"/>
    </source>
</evidence>
<proteinExistence type="predicted"/>
<dbReference type="Proteomes" id="UP000240357">
    <property type="component" value="Unassembled WGS sequence"/>
</dbReference>